<dbReference type="AlphaFoldDB" id="F7Y221"/>
<accession>F7Y221</accession>
<dbReference type="SUPFAM" id="SSF100950">
    <property type="entry name" value="NagB/RpiA/CoA transferase-like"/>
    <property type="match status" value="2"/>
</dbReference>
<dbReference type="eggNOG" id="COG1788">
    <property type="taxonomic scope" value="Bacteria"/>
</dbReference>
<keyword evidence="1" id="KW-0808">Transferase</keyword>
<organism evidence="1 2">
    <name type="scientific">Mesorhizobium opportunistum (strain LMG 24607 / HAMBI 3007 / WSM2075)</name>
    <dbReference type="NCBI Taxonomy" id="536019"/>
    <lineage>
        <taxon>Bacteria</taxon>
        <taxon>Pseudomonadati</taxon>
        <taxon>Pseudomonadota</taxon>
        <taxon>Alphaproteobacteria</taxon>
        <taxon>Hyphomicrobiales</taxon>
        <taxon>Phyllobacteriaceae</taxon>
        <taxon>Mesorhizobium</taxon>
    </lineage>
</organism>
<dbReference type="KEGG" id="mop:Mesop_2668"/>
<dbReference type="eggNOG" id="COG2057">
    <property type="taxonomic scope" value="Bacteria"/>
</dbReference>
<name>F7Y221_MESOW</name>
<dbReference type="HOGENOM" id="CLU_466868_0_0_5"/>
<dbReference type="InterPro" id="IPR037171">
    <property type="entry name" value="NagB/RpiA_transferase-like"/>
</dbReference>
<dbReference type="Proteomes" id="UP000001623">
    <property type="component" value="Chromosome"/>
</dbReference>
<dbReference type="RefSeq" id="WP_013893846.1">
    <property type="nucleotide sequence ID" value="NC_015675.1"/>
</dbReference>
<dbReference type="SMART" id="SM00882">
    <property type="entry name" value="CoA_trans"/>
    <property type="match status" value="2"/>
</dbReference>
<dbReference type="PANTHER" id="PTHR43293">
    <property type="entry name" value="ACETATE COA-TRANSFERASE YDIF"/>
    <property type="match status" value="1"/>
</dbReference>
<protein>
    <submittedName>
        <fullName evidence="1">Coenzyme A transferase</fullName>
    </submittedName>
</protein>
<reference evidence="1 2" key="1">
    <citation type="submission" date="2010-10" db="EMBL/GenBank/DDBJ databases">
        <title>Complete sequence of Mesorhizobium opportunistum WSM2075.</title>
        <authorList>
            <consortium name="US DOE Joint Genome Institute"/>
            <person name="Lucas S."/>
            <person name="Copeland A."/>
            <person name="Lapidus A."/>
            <person name="Cheng J.-F."/>
            <person name="Bruce D."/>
            <person name="Goodwin L."/>
            <person name="Pitluck S."/>
            <person name="Chertkov O."/>
            <person name="Misra M."/>
            <person name="Detter J.C."/>
            <person name="Han C."/>
            <person name="Tapia R."/>
            <person name="Land M."/>
            <person name="Hauser L."/>
            <person name="Kyrpides N."/>
            <person name="Ovchinnikova G."/>
            <person name="Mavrommatis K.M."/>
            <person name="Tiwari R.P."/>
            <person name="Howieson J.G."/>
            <person name="O'Hara G.W."/>
            <person name="Nandasena K.G."/>
            <person name="Woyke T."/>
        </authorList>
    </citation>
    <scope>NUCLEOTIDE SEQUENCE [LARGE SCALE GENOMIC DNA]</scope>
    <source>
        <strain evidence="2">LMG 24607 / HAMBI 3007 / WSM2075</strain>
    </source>
</reference>
<dbReference type="Pfam" id="PF01144">
    <property type="entry name" value="CoA_trans"/>
    <property type="match status" value="2"/>
</dbReference>
<dbReference type="STRING" id="536019.Mesop_2668"/>
<sequence length="595" mass="63624">MTNRAAMSLVKPNRPRFTDIEGLAAMVGQGDALGVGGHHFARLPIALLRAIASSGVKELRYICWAGGLPLELLLEAGAVAEIDLCFSSLDIFGLPPRFRAATETGAILVRDWTALAMIQALRAAQQNLPSMPFQLPEGSDMLARIPGASARPDPIAGISTGFIPPLRLDTFIVHAQRADESGNVQITGPRALDFAMAGAARKVLVTVEEIVPIGALRQDGRQSILTRNQVSAIALAPGGAWPASCLPFYVTDYQALSEAFAARQTPLADNLRPPSEGVPAWLREAAKVRPETALAMPALARSEEKATVDEIIAVRIAAELDNESFASAGAVSPLANVAYRLAKATHAPDMIIATMSCGHLDIAPSPMILSLIESLDCETAVAHAGGDDTYSTYYQAGAVTHEIVGAAQVDRHGRVNTIALRKPSGGLIRLPGQGGMADVANMHRDYLLYIPRHSAQSLVDEVEIVSSARGLLTPAEREPMSYRTGKALVFTDLCVFRLDPTSRELTVIEIIPGVTRQQIREATGFAVTFDADCLEVPLPSSDMLAVLRNRIDPLGLRRLEFVSAKERGALIAEILAADRRMVERCIAAQGSYIAS</sequence>
<evidence type="ECO:0000313" key="1">
    <source>
        <dbReference type="EMBL" id="AEH87137.1"/>
    </source>
</evidence>
<dbReference type="Gene3D" id="3.40.1080.10">
    <property type="entry name" value="Glutaconate Coenzyme A-transferase"/>
    <property type="match status" value="2"/>
</dbReference>
<dbReference type="PANTHER" id="PTHR43293:SF3">
    <property type="entry name" value="CHOLESTEROL RING-CLEAVING HYDROLASE IPDB SUBUNIT"/>
    <property type="match status" value="1"/>
</dbReference>
<dbReference type="InterPro" id="IPR004165">
    <property type="entry name" value="CoA_trans_fam_I"/>
</dbReference>
<evidence type="ECO:0000313" key="2">
    <source>
        <dbReference type="Proteomes" id="UP000001623"/>
    </source>
</evidence>
<gene>
    <name evidence="1" type="ordered locus">Mesop_2668</name>
</gene>
<dbReference type="EMBL" id="CP002279">
    <property type="protein sequence ID" value="AEH87137.1"/>
    <property type="molecule type" value="Genomic_DNA"/>
</dbReference>
<dbReference type="GO" id="GO:0008410">
    <property type="term" value="F:CoA-transferase activity"/>
    <property type="evidence" value="ECO:0007669"/>
    <property type="project" value="InterPro"/>
</dbReference>
<proteinExistence type="predicted"/>